<evidence type="ECO:0000259" key="2">
    <source>
        <dbReference type="PROSITE" id="PS50801"/>
    </source>
</evidence>
<dbReference type="Gene3D" id="3.30.750.24">
    <property type="entry name" value="STAS domain"/>
    <property type="match status" value="1"/>
</dbReference>
<dbReference type="Pfam" id="PF01740">
    <property type="entry name" value="STAS"/>
    <property type="match status" value="1"/>
</dbReference>
<evidence type="ECO:0000313" key="3">
    <source>
        <dbReference type="EMBL" id="ROR46309.1"/>
    </source>
</evidence>
<dbReference type="PROSITE" id="PS50801">
    <property type="entry name" value="STAS"/>
    <property type="match status" value="1"/>
</dbReference>
<dbReference type="AlphaFoldDB" id="A0A8G1XDX1"/>
<name>A0A8G1XDX1_9ACTN</name>
<proteinExistence type="predicted"/>
<dbReference type="Proteomes" id="UP000267408">
    <property type="component" value="Unassembled WGS sequence"/>
</dbReference>
<organism evidence="3 4">
    <name type="scientific">Kitasatospora cineracea</name>
    <dbReference type="NCBI Taxonomy" id="88074"/>
    <lineage>
        <taxon>Bacteria</taxon>
        <taxon>Bacillati</taxon>
        <taxon>Actinomycetota</taxon>
        <taxon>Actinomycetes</taxon>
        <taxon>Kitasatosporales</taxon>
        <taxon>Streptomycetaceae</taxon>
        <taxon>Kitasatospora</taxon>
    </lineage>
</organism>
<evidence type="ECO:0000313" key="4">
    <source>
        <dbReference type="Proteomes" id="UP000267408"/>
    </source>
</evidence>
<evidence type="ECO:0000256" key="1">
    <source>
        <dbReference type="SAM" id="MobiDB-lite"/>
    </source>
</evidence>
<dbReference type="InterPro" id="IPR002645">
    <property type="entry name" value="STAS_dom"/>
</dbReference>
<dbReference type="CDD" id="cd07043">
    <property type="entry name" value="STAS_anti-anti-sigma_factors"/>
    <property type="match status" value="1"/>
</dbReference>
<gene>
    <name evidence="3" type="ORF">EDD39_4571</name>
</gene>
<protein>
    <submittedName>
        <fullName evidence="3">Anti-anti-sigma factor</fullName>
    </submittedName>
</protein>
<sequence length="159" mass="17157">MTRRPRRTAVVRAPDLRIETRRTGTTVRCALVGALHQDNQDAFARALHRGLRSRPERLRVDLRAVDLFTSSALDTLLRARHAAAVLGVAMALDSPSACVRRVLEITRAGPFLPVEDGGPGPVPRRTGRGRAEQSRTGPPGSGPTPSGPGRGPGLRRHWG</sequence>
<dbReference type="RefSeq" id="WP_162870084.1">
    <property type="nucleotide sequence ID" value="NZ_RJVJ01000001.1"/>
</dbReference>
<feature type="domain" description="STAS" evidence="2">
    <location>
        <begin position="31"/>
        <end position="106"/>
    </location>
</feature>
<dbReference type="InterPro" id="IPR036513">
    <property type="entry name" value="STAS_dom_sf"/>
</dbReference>
<dbReference type="SUPFAM" id="SSF52091">
    <property type="entry name" value="SpoIIaa-like"/>
    <property type="match status" value="1"/>
</dbReference>
<dbReference type="EMBL" id="RJVJ01000001">
    <property type="protein sequence ID" value="ROR46309.1"/>
    <property type="molecule type" value="Genomic_DNA"/>
</dbReference>
<feature type="region of interest" description="Disordered" evidence="1">
    <location>
        <begin position="110"/>
        <end position="159"/>
    </location>
</feature>
<reference evidence="3 4" key="1">
    <citation type="submission" date="2018-11" db="EMBL/GenBank/DDBJ databases">
        <title>Sequencing the genomes of 1000 actinobacteria strains.</title>
        <authorList>
            <person name="Klenk H.-P."/>
        </authorList>
    </citation>
    <scope>NUCLEOTIDE SEQUENCE [LARGE SCALE GENOMIC DNA]</scope>
    <source>
        <strain evidence="3 4">DSM 44780</strain>
    </source>
</reference>
<accession>A0A8G1XDX1</accession>
<comment type="caution">
    <text evidence="3">The sequence shown here is derived from an EMBL/GenBank/DDBJ whole genome shotgun (WGS) entry which is preliminary data.</text>
</comment>